<dbReference type="Proteomes" id="UP000789508">
    <property type="component" value="Unassembled WGS sequence"/>
</dbReference>
<accession>A0A9N8ZZ43</accession>
<feature type="non-terminal residue" evidence="1">
    <location>
        <position position="1"/>
    </location>
</feature>
<proteinExistence type="predicted"/>
<dbReference type="EMBL" id="CAJVPS010000861">
    <property type="protein sequence ID" value="CAG8512367.1"/>
    <property type="molecule type" value="Genomic_DNA"/>
</dbReference>
<comment type="caution">
    <text evidence="1">The sequence shown here is derived from an EMBL/GenBank/DDBJ whole genome shotgun (WGS) entry which is preliminary data.</text>
</comment>
<evidence type="ECO:0000313" key="1">
    <source>
        <dbReference type="EMBL" id="CAG8512367.1"/>
    </source>
</evidence>
<evidence type="ECO:0000313" key="2">
    <source>
        <dbReference type="Proteomes" id="UP000789508"/>
    </source>
</evidence>
<keyword evidence="2" id="KW-1185">Reference proteome</keyword>
<name>A0A9N8ZZ43_9GLOM</name>
<sequence length="104" mass="12074">MKYTVTRTLVAKFNLDRKLEFHIQIQYYKAMTNSACLDYQVGRIKAMLYIPFQYSRDSQLTLRHNKFVFFCGHGGPDVTLIEDRCLPNILRSQASGVPEDIQVP</sequence>
<protein>
    <submittedName>
        <fullName evidence="1">6207_t:CDS:1</fullName>
    </submittedName>
</protein>
<dbReference type="AlphaFoldDB" id="A0A9N8ZZ43"/>
<gene>
    <name evidence="1" type="ORF">ALEPTO_LOCUS4040</name>
</gene>
<organism evidence="1 2">
    <name type="scientific">Ambispora leptoticha</name>
    <dbReference type="NCBI Taxonomy" id="144679"/>
    <lineage>
        <taxon>Eukaryota</taxon>
        <taxon>Fungi</taxon>
        <taxon>Fungi incertae sedis</taxon>
        <taxon>Mucoromycota</taxon>
        <taxon>Glomeromycotina</taxon>
        <taxon>Glomeromycetes</taxon>
        <taxon>Archaeosporales</taxon>
        <taxon>Ambisporaceae</taxon>
        <taxon>Ambispora</taxon>
    </lineage>
</organism>
<reference evidence="1" key="1">
    <citation type="submission" date="2021-06" db="EMBL/GenBank/DDBJ databases">
        <authorList>
            <person name="Kallberg Y."/>
            <person name="Tangrot J."/>
            <person name="Rosling A."/>
        </authorList>
    </citation>
    <scope>NUCLEOTIDE SEQUENCE</scope>
    <source>
        <strain evidence="1">FL130A</strain>
    </source>
</reference>